<keyword evidence="3" id="KW-0238">DNA-binding</keyword>
<comment type="caution">
    <text evidence="6">The sequence shown here is derived from an EMBL/GenBank/DDBJ whole genome shotgun (WGS) entry which is preliminary data.</text>
</comment>
<dbReference type="AlphaFoldDB" id="A0A0R1PFK2"/>
<feature type="domain" description="HTH lysR-type" evidence="5">
    <location>
        <begin position="2"/>
        <end position="59"/>
    </location>
</feature>
<dbReference type="CDD" id="cd05466">
    <property type="entry name" value="PBP2_LTTR_substrate"/>
    <property type="match status" value="1"/>
</dbReference>
<name>A0A0R1PFK2_9LACO</name>
<dbReference type="EMBL" id="AZES01000074">
    <property type="protein sequence ID" value="KRL30972.1"/>
    <property type="molecule type" value="Genomic_DNA"/>
</dbReference>
<keyword evidence="7" id="KW-1185">Reference proteome</keyword>
<organism evidence="6 7">
    <name type="scientific">Companilactobacillus paralimentarius DSM 13238 = JCM 10415</name>
    <dbReference type="NCBI Taxonomy" id="1122151"/>
    <lineage>
        <taxon>Bacteria</taxon>
        <taxon>Bacillati</taxon>
        <taxon>Bacillota</taxon>
        <taxon>Bacilli</taxon>
        <taxon>Lactobacillales</taxon>
        <taxon>Lactobacillaceae</taxon>
        <taxon>Companilactobacillus</taxon>
    </lineage>
</organism>
<evidence type="ECO:0000259" key="5">
    <source>
        <dbReference type="PROSITE" id="PS50931"/>
    </source>
</evidence>
<dbReference type="Gene3D" id="3.40.190.290">
    <property type="match status" value="1"/>
</dbReference>
<dbReference type="GO" id="GO:0005829">
    <property type="term" value="C:cytosol"/>
    <property type="evidence" value="ECO:0007669"/>
    <property type="project" value="TreeGrafter"/>
</dbReference>
<dbReference type="SUPFAM" id="SSF46785">
    <property type="entry name" value="Winged helix' DNA-binding domain"/>
    <property type="match status" value="1"/>
</dbReference>
<dbReference type="InterPro" id="IPR036390">
    <property type="entry name" value="WH_DNA-bd_sf"/>
</dbReference>
<dbReference type="PATRIC" id="fig|1122151.5.peg.2500"/>
<accession>A0A0R1PFK2</accession>
<dbReference type="InterPro" id="IPR005119">
    <property type="entry name" value="LysR_subst-bd"/>
</dbReference>
<dbReference type="RefSeq" id="WP_309510929.1">
    <property type="nucleotide sequence ID" value="NZ_BAMH01000058.1"/>
</dbReference>
<dbReference type="Pfam" id="PF00126">
    <property type="entry name" value="HTH_1"/>
    <property type="match status" value="1"/>
</dbReference>
<evidence type="ECO:0000313" key="7">
    <source>
        <dbReference type="Proteomes" id="UP000051908"/>
    </source>
</evidence>
<dbReference type="Proteomes" id="UP000051908">
    <property type="component" value="Unassembled WGS sequence"/>
</dbReference>
<proteinExistence type="inferred from homology"/>
<dbReference type="PANTHER" id="PTHR30419:SF8">
    <property type="entry name" value="NITROGEN ASSIMILATION TRANSCRIPTIONAL ACTIVATOR-RELATED"/>
    <property type="match status" value="1"/>
</dbReference>
<evidence type="ECO:0000256" key="1">
    <source>
        <dbReference type="ARBA" id="ARBA00009437"/>
    </source>
</evidence>
<gene>
    <name evidence="6" type="ORF">FD33_GL002421</name>
</gene>
<dbReference type="InterPro" id="IPR000847">
    <property type="entry name" value="LysR_HTH_N"/>
</dbReference>
<dbReference type="Pfam" id="PF03466">
    <property type="entry name" value="LysR_substrate"/>
    <property type="match status" value="1"/>
</dbReference>
<evidence type="ECO:0000256" key="2">
    <source>
        <dbReference type="ARBA" id="ARBA00023015"/>
    </source>
</evidence>
<dbReference type="GeneID" id="97164122"/>
<evidence type="ECO:0000256" key="3">
    <source>
        <dbReference type="ARBA" id="ARBA00023125"/>
    </source>
</evidence>
<dbReference type="Gene3D" id="1.10.10.10">
    <property type="entry name" value="Winged helix-like DNA-binding domain superfamily/Winged helix DNA-binding domain"/>
    <property type="match status" value="1"/>
</dbReference>
<dbReference type="PANTHER" id="PTHR30419">
    <property type="entry name" value="HTH-TYPE TRANSCRIPTIONAL REGULATOR YBHD"/>
    <property type="match status" value="1"/>
</dbReference>
<keyword evidence="4" id="KW-0804">Transcription</keyword>
<dbReference type="FunFam" id="1.10.10.10:FF:000001">
    <property type="entry name" value="LysR family transcriptional regulator"/>
    <property type="match status" value="1"/>
</dbReference>
<dbReference type="GO" id="GO:0003677">
    <property type="term" value="F:DNA binding"/>
    <property type="evidence" value="ECO:0007669"/>
    <property type="project" value="UniProtKB-KW"/>
</dbReference>
<dbReference type="InterPro" id="IPR036388">
    <property type="entry name" value="WH-like_DNA-bd_sf"/>
</dbReference>
<dbReference type="PROSITE" id="PS50931">
    <property type="entry name" value="HTH_LYSR"/>
    <property type="match status" value="1"/>
</dbReference>
<dbReference type="PRINTS" id="PR00039">
    <property type="entry name" value="HTHLYSR"/>
</dbReference>
<keyword evidence="2" id="KW-0805">Transcription regulation</keyword>
<reference evidence="6 7" key="1">
    <citation type="journal article" date="2015" name="Genome Announc.">
        <title>Expanding the biotechnology potential of lactobacilli through comparative genomics of 213 strains and associated genera.</title>
        <authorList>
            <person name="Sun Z."/>
            <person name="Harris H.M."/>
            <person name="McCann A."/>
            <person name="Guo C."/>
            <person name="Argimon S."/>
            <person name="Zhang W."/>
            <person name="Yang X."/>
            <person name="Jeffery I.B."/>
            <person name="Cooney J.C."/>
            <person name="Kagawa T.F."/>
            <person name="Liu W."/>
            <person name="Song Y."/>
            <person name="Salvetti E."/>
            <person name="Wrobel A."/>
            <person name="Rasinkangas P."/>
            <person name="Parkhill J."/>
            <person name="Rea M.C."/>
            <person name="O'Sullivan O."/>
            <person name="Ritari J."/>
            <person name="Douillard F.P."/>
            <person name="Paul Ross R."/>
            <person name="Yang R."/>
            <person name="Briner A.E."/>
            <person name="Felis G.E."/>
            <person name="de Vos W.M."/>
            <person name="Barrangou R."/>
            <person name="Klaenhammer T.R."/>
            <person name="Caufield P.W."/>
            <person name="Cui Y."/>
            <person name="Zhang H."/>
            <person name="O'Toole P.W."/>
        </authorList>
    </citation>
    <scope>NUCLEOTIDE SEQUENCE [LARGE SCALE GENOMIC DNA]</scope>
    <source>
        <strain evidence="6 7">DSM 13238</strain>
    </source>
</reference>
<protein>
    <submittedName>
        <fullName evidence="6">LysR substrate binding domain protein</fullName>
    </submittedName>
</protein>
<dbReference type="SUPFAM" id="SSF53850">
    <property type="entry name" value="Periplasmic binding protein-like II"/>
    <property type="match status" value="1"/>
</dbReference>
<sequence length="294" mass="33033">MMELRVLRYFLAVVQEKNITKAAEKLLISQPALSKQLSDLENELGAKLFIRGHRQITLTSEGEYLSSKASEIIDLADKTTANILTDQVIGGDLTIGAGESVSMKRIIDVMGNINQDYPDVKVHLVSGDANEMESKLNNGTLDFAVFMGERDLSDFNYLQIPEIDQWGVVMRQDSLLALNQVVTPKDLLGLPLLISSQAMTSNRFDNWWGNLGPQMNITGTFTLAFNAELLVESSHSYMMTFKHLLNENNNEELVFRPLEPELTEPITVVWKKNTVLSKVDQLFIKRLQASLQLD</sequence>
<evidence type="ECO:0000256" key="4">
    <source>
        <dbReference type="ARBA" id="ARBA00023163"/>
    </source>
</evidence>
<dbReference type="GO" id="GO:0003700">
    <property type="term" value="F:DNA-binding transcription factor activity"/>
    <property type="evidence" value="ECO:0007669"/>
    <property type="project" value="InterPro"/>
</dbReference>
<comment type="similarity">
    <text evidence="1">Belongs to the LysR transcriptional regulatory family.</text>
</comment>
<dbReference type="InterPro" id="IPR050950">
    <property type="entry name" value="HTH-type_LysR_regulators"/>
</dbReference>
<evidence type="ECO:0000313" key="6">
    <source>
        <dbReference type="EMBL" id="KRL30972.1"/>
    </source>
</evidence>